<dbReference type="Gene3D" id="3.90.1580.10">
    <property type="entry name" value="paralog of FGE (formylglycine-generating enzyme)"/>
    <property type="match status" value="1"/>
</dbReference>
<evidence type="ECO:0000256" key="1">
    <source>
        <dbReference type="ARBA" id="ARBA00023002"/>
    </source>
</evidence>
<keyword evidence="2" id="KW-0408">Iron</keyword>
<dbReference type="SUPFAM" id="SSF109854">
    <property type="entry name" value="DinB/YfiT-like putative metalloenzymes"/>
    <property type="match status" value="1"/>
</dbReference>
<comment type="caution">
    <text evidence="6">The sequence shown here is derived from an EMBL/GenBank/DDBJ whole genome shotgun (WGS) entry which is preliminary data.</text>
</comment>
<dbReference type="SUPFAM" id="SSF56436">
    <property type="entry name" value="C-type lectin-like"/>
    <property type="match status" value="1"/>
</dbReference>
<evidence type="ECO:0000313" key="6">
    <source>
        <dbReference type="EMBL" id="KTD28691.1"/>
    </source>
</evidence>
<dbReference type="RefSeq" id="WP_202972388.1">
    <property type="nucleotide sequence ID" value="NZ_CAAAIB010000016.1"/>
</dbReference>
<dbReference type="InterPro" id="IPR051043">
    <property type="entry name" value="Sulfatase_Mod_Factor_Kinase"/>
</dbReference>
<reference evidence="6 7" key="1">
    <citation type="submission" date="2015-11" db="EMBL/GenBank/DDBJ databases">
        <title>Genomic analysis of 38 Legionella species identifies large and diverse effector repertoires.</title>
        <authorList>
            <person name="Burstein D."/>
            <person name="Amaro F."/>
            <person name="Zusman T."/>
            <person name="Lifshitz Z."/>
            <person name="Cohen O."/>
            <person name="Gilbert J.A."/>
            <person name="Pupko T."/>
            <person name="Shuman H.A."/>
            <person name="Segal G."/>
        </authorList>
    </citation>
    <scope>NUCLEOTIDE SEQUENCE [LARGE SCALE GENOMIC DNA]</scope>
    <source>
        <strain evidence="6 7">PX-1-G2-E2</strain>
    </source>
</reference>
<evidence type="ECO:0000259" key="5">
    <source>
        <dbReference type="Pfam" id="PF12867"/>
    </source>
</evidence>
<dbReference type="PANTHER" id="PTHR23150:SF36">
    <property type="entry name" value="HERCYNINE OXYGENASE"/>
    <property type="match status" value="1"/>
</dbReference>
<dbReference type="InterPro" id="IPR017806">
    <property type="entry name" value="EgtB"/>
</dbReference>
<comment type="pathway">
    <text evidence="3">Amino-acid biosynthesis; ergothioneine biosynthesis.</text>
</comment>
<dbReference type="GO" id="GO:0008168">
    <property type="term" value="F:methyltransferase activity"/>
    <property type="evidence" value="ECO:0007669"/>
    <property type="project" value="UniProtKB-KW"/>
</dbReference>
<evidence type="ECO:0000256" key="3">
    <source>
        <dbReference type="ARBA" id="ARBA00037882"/>
    </source>
</evidence>
<evidence type="ECO:0000256" key="2">
    <source>
        <dbReference type="ARBA" id="ARBA00023004"/>
    </source>
</evidence>
<accession>A0A0W0W916</accession>
<dbReference type="InterPro" id="IPR042095">
    <property type="entry name" value="SUMF_sf"/>
</dbReference>
<dbReference type="EMBL" id="LNYL01000026">
    <property type="protein sequence ID" value="KTD28691.1"/>
    <property type="molecule type" value="Genomic_DNA"/>
</dbReference>
<feature type="domain" description="Sulfatase-modifying factor enzyme-like" evidence="4">
    <location>
        <begin position="179"/>
        <end position="418"/>
    </location>
</feature>
<keyword evidence="6" id="KW-0489">Methyltransferase</keyword>
<protein>
    <submittedName>
        <fullName evidence="6">Methyltransferase</fullName>
    </submittedName>
</protein>
<keyword evidence="7" id="KW-1185">Reference proteome</keyword>
<dbReference type="GO" id="GO:0052699">
    <property type="term" value="P:ergothioneine biosynthetic process"/>
    <property type="evidence" value="ECO:0007669"/>
    <property type="project" value="InterPro"/>
</dbReference>
<dbReference type="InterPro" id="IPR005532">
    <property type="entry name" value="SUMF_dom"/>
</dbReference>
<evidence type="ECO:0000313" key="7">
    <source>
        <dbReference type="Proteomes" id="UP000054908"/>
    </source>
</evidence>
<dbReference type="InterPro" id="IPR024775">
    <property type="entry name" value="DinB-like"/>
</dbReference>
<sequence length="420" mass="49451">MRKELIQAFKIVRQQTENLCQPLTIEDYVIQSIEDVSPPKWHLAHSSWFFEIFILKHWLANYQPFDSSFHYLFNSYYQAIGHPYPRAKRGLLSRPTVETIYAYRNHVDVHMLSLLEEISDLQLNEIQPLVILGLHHEQQHQELLLMDIKHNFSHDPNFPIYQSHPLQASPSLTPAKLSFVDMEGGIVEIGYRGENFCFDNERPYHKTYLTPYAIASRLVTNEEYLEFIEAGCYKEPRWWLSDGWDCVIKNHWQAPLYWHNQDNEWHLFSLHGLIPLNPAEPVSHMSYYEADAYARWRGARLASEAEWEHFVRFKNITPHHNNFMEKGLFHPESALQNQAQPQQFFGDLWEWTSSPYQPYPGYAPLEGALGEYNGKFMANQMVLRGGCCATPESHIRASYRNFFQPEKRWQFGGIRLAKDN</sequence>
<dbReference type="GO" id="GO:0032259">
    <property type="term" value="P:methylation"/>
    <property type="evidence" value="ECO:0007669"/>
    <property type="project" value="UniProtKB-KW"/>
</dbReference>
<dbReference type="AlphaFoldDB" id="A0A0W0W916"/>
<evidence type="ECO:0000259" key="4">
    <source>
        <dbReference type="Pfam" id="PF03781"/>
    </source>
</evidence>
<dbReference type="PANTHER" id="PTHR23150">
    <property type="entry name" value="SULFATASE MODIFYING FACTOR 1, 2"/>
    <property type="match status" value="1"/>
</dbReference>
<gene>
    <name evidence="6" type="ORF">Lmac_0977</name>
</gene>
<dbReference type="Proteomes" id="UP000054908">
    <property type="component" value="Unassembled WGS sequence"/>
</dbReference>
<proteinExistence type="predicted"/>
<feature type="domain" description="DinB-like" evidence="5">
    <location>
        <begin position="9"/>
        <end position="142"/>
    </location>
</feature>
<keyword evidence="6" id="KW-0808">Transferase</keyword>
<dbReference type="STRING" id="466.Lmac_0977"/>
<dbReference type="InterPro" id="IPR016187">
    <property type="entry name" value="CTDL_fold"/>
</dbReference>
<name>A0A0W0W916_9GAMM</name>
<organism evidence="6 7">
    <name type="scientific">Legionella maceachernii</name>
    <dbReference type="NCBI Taxonomy" id="466"/>
    <lineage>
        <taxon>Bacteria</taxon>
        <taxon>Pseudomonadati</taxon>
        <taxon>Pseudomonadota</taxon>
        <taxon>Gammaproteobacteria</taxon>
        <taxon>Legionellales</taxon>
        <taxon>Legionellaceae</taxon>
        <taxon>Legionella</taxon>
    </lineage>
</organism>
<dbReference type="InterPro" id="IPR034660">
    <property type="entry name" value="DinB/YfiT-like"/>
</dbReference>
<keyword evidence="1" id="KW-0560">Oxidoreductase</keyword>
<dbReference type="NCBIfam" id="TIGR03440">
    <property type="entry name" value="egtB_TIGR03440"/>
    <property type="match status" value="1"/>
</dbReference>
<dbReference type="PATRIC" id="fig|466.6.peg.1041"/>
<dbReference type="Pfam" id="PF12867">
    <property type="entry name" value="DinB_2"/>
    <property type="match status" value="1"/>
</dbReference>
<dbReference type="Pfam" id="PF03781">
    <property type="entry name" value="FGE-sulfatase"/>
    <property type="match status" value="1"/>
</dbReference>